<evidence type="ECO:0000256" key="1">
    <source>
        <dbReference type="SAM" id="MobiDB-lite"/>
    </source>
</evidence>
<accession>F9GFX2</accession>
<protein>
    <submittedName>
        <fullName evidence="2">Uncharacterized protein</fullName>
    </submittedName>
</protein>
<sequence length="332" mass="37084">MTESQALDLPGSPEPLRPVKDFEVPTFLGLKERIEANPWPSTCQAFKTISISYDDPVGEDAEIDSAHLSTSSLPQCYSRLVETKNAITQAEYQLRLAAFGHRVDGVMLAMEYNEKLNGAYEKYLRELKGADAKHTDDYGCLQSETVIDEIIQEGFLSTPFDDYSVEEVEFLREKLPASIGLGQFFLKLIAEFGWGAMVVPGLFIEVDDLKEIGQGELDEIMELIHYHYGTKAWRKELLDISPTVFTLLTQGIPEGQTLKILTVPDGGETGLADSPLSEWFRFIPITNGRPYRAPESRFLPREESILRRVPCPASTSPELEGQKNTSSVLTAI</sequence>
<name>F9GFX2_FUSOF</name>
<organism evidence="2">
    <name type="scientific">Fusarium oxysporum (strain Fo5176)</name>
    <name type="common">Fusarium vascular wilt</name>
    <dbReference type="NCBI Taxonomy" id="660025"/>
    <lineage>
        <taxon>Eukaryota</taxon>
        <taxon>Fungi</taxon>
        <taxon>Dikarya</taxon>
        <taxon>Ascomycota</taxon>
        <taxon>Pezizomycotina</taxon>
        <taxon>Sordariomycetes</taxon>
        <taxon>Hypocreomycetidae</taxon>
        <taxon>Hypocreales</taxon>
        <taxon>Nectriaceae</taxon>
        <taxon>Fusarium</taxon>
        <taxon>Fusarium oxysporum species complex</taxon>
    </lineage>
</organism>
<feature type="compositionally biased region" description="Polar residues" evidence="1">
    <location>
        <begin position="313"/>
        <end position="332"/>
    </location>
</feature>
<comment type="caution">
    <text evidence="2">The sequence shown here is derived from an EMBL/GenBank/DDBJ whole genome shotgun (WGS) entry which is preliminary data.</text>
</comment>
<gene>
    <name evidence="2" type="ORF">FOXB_17556</name>
</gene>
<dbReference type="AlphaFoldDB" id="F9GFX2"/>
<dbReference type="EMBL" id="AFQF01007332">
    <property type="protein sequence ID" value="EGU71935.1"/>
    <property type="molecule type" value="Genomic_DNA"/>
</dbReference>
<reference evidence="2" key="1">
    <citation type="journal article" date="2012" name="Mol. Plant Microbe Interact.">
        <title>A highly conserved effector in Fusarium oxysporum is required for full virulence on Arabidopsis.</title>
        <authorList>
            <person name="Thatcher L.F."/>
            <person name="Gardiner D.M."/>
            <person name="Kazan K."/>
            <person name="Manners J."/>
        </authorList>
    </citation>
    <scope>NUCLEOTIDE SEQUENCE [LARGE SCALE GENOMIC DNA]</scope>
    <source>
        <strain evidence="2">Fo5176</strain>
    </source>
</reference>
<proteinExistence type="predicted"/>
<evidence type="ECO:0000313" key="2">
    <source>
        <dbReference type="EMBL" id="EGU71935.1"/>
    </source>
</evidence>
<feature type="region of interest" description="Disordered" evidence="1">
    <location>
        <begin position="312"/>
        <end position="332"/>
    </location>
</feature>
<dbReference type="OrthoDB" id="5064746at2759"/>
<dbReference type="STRING" id="660025.F9GFX2"/>